<feature type="chain" id="PRO_5032817358" evidence="1">
    <location>
        <begin position="22"/>
        <end position="217"/>
    </location>
</feature>
<reference evidence="2 3" key="1">
    <citation type="submission" date="2020-05" db="EMBL/GenBank/DDBJ databases">
        <authorList>
            <person name="Khan S.A."/>
            <person name="Jeon C.O."/>
            <person name="Chun B.H."/>
        </authorList>
    </citation>
    <scope>NUCLEOTIDE SEQUENCE [LARGE SCALE GENOMIC DNA]</scope>
    <source>
        <strain evidence="2 3">B156</strain>
    </source>
</reference>
<dbReference type="AlphaFoldDB" id="A0A849K780"/>
<comment type="caution">
    <text evidence="2">The sequence shown here is derived from an EMBL/GenBank/DDBJ whole genome shotgun (WGS) entry which is preliminary data.</text>
</comment>
<reference evidence="2 3" key="2">
    <citation type="submission" date="2020-06" db="EMBL/GenBank/DDBJ databases">
        <title>Ramlibacter rhizophilus sp. nov., isolated from rhizosphere soil of national flower Mugunghwa from South Korea.</title>
        <authorList>
            <person name="Zheng-Fei Y."/>
            <person name="Huan T."/>
        </authorList>
    </citation>
    <scope>NUCLEOTIDE SEQUENCE [LARGE SCALE GENOMIC DNA]</scope>
    <source>
        <strain evidence="2 3">B156</strain>
    </source>
</reference>
<evidence type="ECO:0000313" key="2">
    <source>
        <dbReference type="EMBL" id="NNU42264.1"/>
    </source>
</evidence>
<name>A0A849K780_9BURK</name>
<dbReference type="Proteomes" id="UP000552954">
    <property type="component" value="Unassembled WGS sequence"/>
</dbReference>
<proteinExistence type="predicted"/>
<evidence type="ECO:0000256" key="1">
    <source>
        <dbReference type="SAM" id="SignalP"/>
    </source>
</evidence>
<sequence length="217" mass="23080">MFDLRRWLRHAAGCTALFVGAALPHAGTAAPAEFTATRPSAQARSLVDWVLGSGDAKGRPFAVVDKRAARIYVFDDAGRMVGQSAALLGATFGDHTVPGVGARAQTGDVGPDERTTPAGRFEAVPGRNDKGEHVVWVDYASAFAIHRLRPGFAYQARATRLSTAQAAGKRVSWGCVVVPVAFYQGVVERVLGRSRSVVYVMPEHASLGTVIHALDAR</sequence>
<keyword evidence="1" id="KW-0732">Signal</keyword>
<gene>
    <name evidence="2" type="ORF">HK415_02495</name>
</gene>
<dbReference type="EMBL" id="JABFCS010000001">
    <property type="protein sequence ID" value="NNU42264.1"/>
    <property type="molecule type" value="Genomic_DNA"/>
</dbReference>
<feature type="signal peptide" evidence="1">
    <location>
        <begin position="1"/>
        <end position="21"/>
    </location>
</feature>
<accession>A0A849K780</accession>
<evidence type="ECO:0000313" key="3">
    <source>
        <dbReference type="Proteomes" id="UP000552954"/>
    </source>
</evidence>
<keyword evidence="3" id="KW-1185">Reference proteome</keyword>
<protein>
    <submittedName>
        <fullName evidence="2">L,D-transpeptidase</fullName>
    </submittedName>
</protein>
<organism evidence="2 3">
    <name type="scientific">Ramlibacter montanisoli</name>
    <dbReference type="NCBI Taxonomy" id="2732512"/>
    <lineage>
        <taxon>Bacteria</taxon>
        <taxon>Pseudomonadati</taxon>
        <taxon>Pseudomonadota</taxon>
        <taxon>Betaproteobacteria</taxon>
        <taxon>Burkholderiales</taxon>
        <taxon>Comamonadaceae</taxon>
        <taxon>Ramlibacter</taxon>
    </lineage>
</organism>